<gene>
    <name evidence="1" type="ORF">K441DRAFT_670007</name>
</gene>
<protein>
    <submittedName>
        <fullName evidence="1">Uncharacterized protein</fullName>
    </submittedName>
</protein>
<name>A0ACC8EQE3_9PEZI</name>
<organism evidence="1 2">
    <name type="scientific">Cenococcum geophilum 1.58</name>
    <dbReference type="NCBI Taxonomy" id="794803"/>
    <lineage>
        <taxon>Eukaryota</taxon>
        <taxon>Fungi</taxon>
        <taxon>Dikarya</taxon>
        <taxon>Ascomycota</taxon>
        <taxon>Pezizomycotina</taxon>
        <taxon>Dothideomycetes</taxon>
        <taxon>Pleosporomycetidae</taxon>
        <taxon>Gloniales</taxon>
        <taxon>Gloniaceae</taxon>
        <taxon>Cenococcum</taxon>
    </lineage>
</organism>
<evidence type="ECO:0000313" key="2">
    <source>
        <dbReference type="Proteomes" id="UP000250078"/>
    </source>
</evidence>
<reference evidence="1 2" key="1">
    <citation type="journal article" date="2016" name="Nat. Commun.">
        <title>Ectomycorrhizal ecology is imprinted in the genome of the dominant symbiotic fungus Cenococcum geophilum.</title>
        <authorList>
            <consortium name="DOE Joint Genome Institute"/>
            <person name="Peter M."/>
            <person name="Kohler A."/>
            <person name="Ohm R.A."/>
            <person name="Kuo A."/>
            <person name="Krutzmann J."/>
            <person name="Morin E."/>
            <person name="Arend M."/>
            <person name="Barry K.W."/>
            <person name="Binder M."/>
            <person name="Choi C."/>
            <person name="Clum A."/>
            <person name="Copeland A."/>
            <person name="Grisel N."/>
            <person name="Haridas S."/>
            <person name="Kipfer T."/>
            <person name="LaButti K."/>
            <person name="Lindquist E."/>
            <person name="Lipzen A."/>
            <person name="Maire R."/>
            <person name="Meier B."/>
            <person name="Mihaltcheva S."/>
            <person name="Molinier V."/>
            <person name="Murat C."/>
            <person name="Poggeler S."/>
            <person name="Quandt C.A."/>
            <person name="Sperisen C."/>
            <person name="Tritt A."/>
            <person name="Tisserant E."/>
            <person name="Crous P.W."/>
            <person name="Henrissat B."/>
            <person name="Nehls U."/>
            <person name="Egli S."/>
            <person name="Spatafora J.W."/>
            <person name="Grigoriev I.V."/>
            <person name="Martin F.M."/>
        </authorList>
    </citation>
    <scope>NUCLEOTIDE SEQUENCE [LARGE SCALE GENOMIC DNA]</scope>
    <source>
        <strain evidence="1 2">1.58</strain>
    </source>
</reference>
<dbReference type="EMBL" id="KV748253">
    <property type="protein sequence ID" value="OCK87879.1"/>
    <property type="molecule type" value="Genomic_DNA"/>
</dbReference>
<sequence length="926" mass="103802">MAPQQIVAKVWTLLQTRVDIESILRELLGHFTLSSVGGISSPADSFDLLVWVKIILDLQRTYSQSSEPSLESISCLLPQRVLFTTIHHVLETRLQLYSPQRSMDQEHLAQRHFAARVLLSGLRALQLRGKLDDSFALEGMGRVSARIQEWFVDAEGHASEQFILSKCRAALFQIRRGPGPDDVWHKPARGTCELRDQSKELYEALTTKVRTAFEEGLGLLLANDEDAFWALFDILWAAEAGYTQWCADRLSGKPVFDYKNELSSLTEKMEGMTPEWCMVLKHNWCDNSQAPDPLQSTIEASLAKLHLFLLNRRSKLVDYDLEIKKLSTELQQRVESWIRQESGYRDEVLREEGQAPLETAYVLRCPQLHVVPEHELRSRISPDKHDIFNNPQLLKLEAHPIDCPRCPQRLTTTVVTNARMIEPLQYLSGRLRQLTETSNTSQIPENLRTAEPSTTPQSSQAPRASWASQSSHGSQDSEAVQNISSARYSRGSHSSLNSQNPGLVRHSTANHPISVEPFSDSDMEPPLPLTLLAGTLLPRSPRRVSTGSQSTSTTPSVNENRSIIWKGPWFGRGSGEKQMKAATVATPKVKPRSGFQSYCFSADGKMLILWNRFEECVYTSIIPSQDSAWIWNKFKVMGVAFMSGGGNRVAVVSKGDNQYTLQVFAAPANPAANEPIWEKALQQNGQVRSIAMSLDGDFVAVGSDRDVFVYDVNNSRVTPRKIMLSNNANVNSQRINFSRDGNKVVIATRKLNGQVEIILFDRLDSQEAWPRINTKEQEITDQDHGLSAVFYDGRSRKIVMTGYINKHYNIVQSETRASVPWDARSGKIQSAVACASGSQYKLLTGNGELFRLDLDHQMAPERLTPVLNLNHPPRSSAQFVALAAPENNCIYSFRIEQDTMIFEVIIGQNMPVRRAFEGPTAPSVDG</sequence>
<proteinExistence type="predicted"/>
<accession>A0ACC8EQE3</accession>
<evidence type="ECO:0000313" key="1">
    <source>
        <dbReference type="EMBL" id="OCK87879.1"/>
    </source>
</evidence>
<keyword evidence="2" id="KW-1185">Reference proteome</keyword>
<dbReference type="Proteomes" id="UP000250078">
    <property type="component" value="Unassembled WGS sequence"/>
</dbReference>